<dbReference type="PANTHER" id="PTHR45168:SF3">
    <property type="entry name" value="DNAJ HEAT SHOCK PROTEIN FAMILY (HSP40) MEMBER B2"/>
    <property type="match status" value="1"/>
</dbReference>
<reference evidence="4" key="1">
    <citation type="submission" date="2020-06" db="EMBL/GenBank/DDBJ databases">
        <title>Draft genome of Bugula neritina, a colonial animal packing powerful symbionts and potential medicines.</title>
        <authorList>
            <person name="Rayko M."/>
        </authorList>
    </citation>
    <scope>NUCLEOTIDE SEQUENCE [LARGE SCALE GENOMIC DNA]</scope>
    <source>
        <strain evidence="4">Kwan_BN1</strain>
    </source>
</reference>
<gene>
    <name evidence="4" type="ORF">EB796_014368</name>
</gene>
<feature type="region of interest" description="Disordered" evidence="2">
    <location>
        <begin position="139"/>
        <end position="174"/>
    </location>
</feature>
<evidence type="ECO:0000256" key="1">
    <source>
        <dbReference type="ARBA" id="ARBA00023186"/>
    </source>
</evidence>
<dbReference type="GO" id="GO:0051082">
    <property type="term" value="F:unfolded protein binding"/>
    <property type="evidence" value="ECO:0007669"/>
    <property type="project" value="InterPro"/>
</dbReference>
<protein>
    <recommendedName>
        <fullName evidence="6">Secreted protein</fullName>
    </recommendedName>
</protein>
<evidence type="ECO:0000313" key="4">
    <source>
        <dbReference type="EMBL" id="KAF6027328.1"/>
    </source>
</evidence>
<keyword evidence="1" id="KW-0143">Chaperone</keyword>
<evidence type="ECO:0000256" key="3">
    <source>
        <dbReference type="SAM" id="SignalP"/>
    </source>
</evidence>
<accession>A0A7J7JPH4</accession>
<dbReference type="InterPro" id="IPR043183">
    <property type="entry name" value="DNJB2/6-like"/>
</dbReference>
<sequence length="174" mass="18649">MPAWFVRTSFLCVQCLAITSMPLCCHAGRAHHSSRQHNVPHSMHAASPFGFGFSGFGMNHGMFHGLNNGFHDDIFSGGLMSSSFSSSFGGGGPGMTMSSTSSSYINGKQVTTSRTVQNGVETVIVKENGEVVSHKVNGKETAERLEYRPANGASSSIADYASHGESSRKRSRRK</sequence>
<dbReference type="AlphaFoldDB" id="A0A7J7JPH4"/>
<dbReference type="EMBL" id="VXIV02002107">
    <property type="protein sequence ID" value="KAF6027328.1"/>
    <property type="molecule type" value="Genomic_DNA"/>
</dbReference>
<evidence type="ECO:0000256" key="2">
    <source>
        <dbReference type="SAM" id="MobiDB-lite"/>
    </source>
</evidence>
<proteinExistence type="predicted"/>
<keyword evidence="5" id="KW-1185">Reference proteome</keyword>
<evidence type="ECO:0008006" key="6">
    <source>
        <dbReference type="Google" id="ProtNLM"/>
    </source>
</evidence>
<dbReference type="Proteomes" id="UP000593567">
    <property type="component" value="Unassembled WGS sequence"/>
</dbReference>
<keyword evidence="3" id="KW-0732">Signal</keyword>
<dbReference type="PANTHER" id="PTHR45168">
    <property type="entry name" value="DNAJ HOMOLOG SUBFAMILY B MEMBER 2"/>
    <property type="match status" value="1"/>
</dbReference>
<feature type="signal peptide" evidence="3">
    <location>
        <begin position="1"/>
        <end position="27"/>
    </location>
</feature>
<feature type="chain" id="PRO_5029856012" description="Secreted protein" evidence="3">
    <location>
        <begin position="28"/>
        <end position="174"/>
    </location>
</feature>
<name>A0A7J7JPH4_BUGNE</name>
<comment type="caution">
    <text evidence="4">The sequence shown here is derived from an EMBL/GenBank/DDBJ whole genome shotgun (WGS) entry which is preliminary data.</text>
</comment>
<organism evidence="4 5">
    <name type="scientific">Bugula neritina</name>
    <name type="common">Brown bryozoan</name>
    <name type="synonym">Sertularia neritina</name>
    <dbReference type="NCBI Taxonomy" id="10212"/>
    <lineage>
        <taxon>Eukaryota</taxon>
        <taxon>Metazoa</taxon>
        <taxon>Spiralia</taxon>
        <taxon>Lophotrochozoa</taxon>
        <taxon>Bryozoa</taxon>
        <taxon>Gymnolaemata</taxon>
        <taxon>Cheilostomatida</taxon>
        <taxon>Flustrina</taxon>
        <taxon>Buguloidea</taxon>
        <taxon>Bugulidae</taxon>
        <taxon>Bugula</taxon>
    </lineage>
</organism>
<evidence type="ECO:0000313" key="5">
    <source>
        <dbReference type="Proteomes" id="UP000593567"/>
    </source>
</evidence>
<dbReference type="GO" id="GO:0030544">
    <property type="term" value="F:Hsp70 protein binding"/>
    <property type="evidence" value="ECO:0007669"/>
    <property type="project" value="InterPro"/>
</dbReference>